<accession>A0A3E4U523</accession>
<comment type="caution">
    <text evidence="6">The sequence shown here is derived from an EMBL/GenBank/DDBJ whole genome shotgun (WGS) entry which is preliminary data.</text>
</comment>
<gene>
    <name evidence="6" type="ORF">DXC39_18170</name>
</gene>
<keyword evidence="1" id="KW-0678">Repressor</keyword>
<sequence>MKGKPLYERIYLEILNDIRSGKYETGVRLPSEKELCGIYNVSRITGKKAMDMLAERNIITRMPGKGSFVNDSWEQAAESLPQETKTDSPVIGVIMDGFGGSYGYKLILGIEKTCRELGYYMVLHCTNGSREEESRAVDRMLSLGAQGIIIMCVHGENFNSTVLKLAVEEYPIVLLDRRLKGVPVSYVGTDNQKAARELTDWLLDRGHRNICFASHCGVDTPTIADRHLGFLDSHLEHGLTTNESMWLTDLKATLPSHRTEESLREDYDKVKAFIGSHPDITAFFAVEYDIARIIRSSLVQLGVEEKYTIVCFDGYDNITGEEEFTHISQDEIAMGQTSVSLVRDQLNGSRNIEPVLIPYKIIPASNEEFD</sequence>
<dbReference type="CDD" id="cd06267">
    <property type="entry name" value="PBP1_LacI_sugar_binding-like"/>
    <property type="match status" value="1"/>
</dbReference>
<dbReference type="InterPro" id="IPR036390">
    <property type="entry name" value="WH_DNA-bd_sf"/>
</dbReference>
<dbReference type="Proteomes" id="UP000261257">
    <property type="component" value="Unassembled WGS sequence"/>
</dbReference>
<evidence type="ECO:0000313" key="6">
    <source>
        <dbReference type="EMBL" id="RGM01830.1"/>
    </source>
</evidence>
<dbReference type="AlphaFoldDB" id="A0A3E4U523"/>
<dbReference type="Gene3D" id="1.10.10.10">
    <property type="entry name" value="Winged helix-like DNA-binding domain superfamily/Winged helix DNA-binding domain"/>
    <property type="match status" value="1"/>
</dbReference>
<evidence type="ECO:0000259" key="5">
    <source>
        <dbReference type="PROSITE" id="PS50949"/>
    </source>
</evidence>
<protein>
    <submittedName>
        <fullName evidence="6">GntR family transcriptional regulator</fullName>
    </submittedName>
</protein>
<dbReference type="PANTHER" id="PTHR30146:SF95">
    <property type="entry name" value="RIBOSE OPERON REPRESSOR"/>
    <property type="match status" value="1"/>
</dbReference>
<dbReference type="GO" id="GO:0000976">
    <property type="term" value="F:transcription cis-regulatory region binding"/>
    <property type="evidence" value="ECO:0007669"/>
    <property type="project" value="TreeGrafter"/>
</dbReference>
<dbReference type="EMBL" id="QSSQ01000020">
    <property type="protein sequence ID" value="RGM01830.1"/>
    <property type="molecule type" value="Genomic_DNA"/>
</dbReference>
<dbReference type="SUPFAM" id="SSF53822">
    <property type="entry name" value="Periplasmic binding protein-like I"/>
    <property type="match status" value="1"/>
</dbReference>
<evidence type="ECO:0000256" key="3">
    <source>
        <dbReference type="ARBA" id="ARBA00023125"/>
    </source>
</evidence>
<dbReference type="Pfam" id="PF00392">
    <property type="entry name" value="GntR"/>
    <property type="match status" value="1"/>
</dbReference>
<dbReference type="PANTHER" id="PTHR30146">
    <property type="entry name" value="LACI-RELATED TRANSCRIPTIONAL REPRESSOR"/>
    <property type="match status" value="1"/>
</dbReference>
<keyword evidence="4" id="KW-0804">Transcription</keyword>
<proteinExistence type="predicted"/>
<keyword evidence="3" id="KW-0238">DNA-binding</keyword>
<dbReference type="InterPro" id="IPR036388">
    <property type="entry name" value="WH-like_DNA-bd_sf"/>
</dbReference>
<dbReference type="SMART" id="SM00345">
    <property type="entry name" value="HTH_GNTR"/>
    <property type="match status" value="1"/>
</dbReference>
<dbReference type="PROSITE" id="PS50949">
    <property type="entry name" value="HTH_GNTR"/>
    <property type="match status" value="1"/>
</dbReference>
<feature type="domain" description="HTH gntR-type" evidence="5">
    <location>
        <begin position="4"/>
        <end position="72"/>
    </location>
</feature>
<dbReference type="CDD" id="cd07377">
    <property type="entry name" value="WHTH_GntR"/>
    <property type="match status" value="1"/>
</dbReference>
<keyword evidence="2" id="KW-0805">Transcription regulation</keyword>
<dbReference type="RefSeq" id="WP_117621288.1">
    <property type="nucleotide sequence ID" value="NZ_QRQF01000021.1"/>
</dbReference>
<dbReference type="GO" id="GO:0003700">
    <property type="term" value="F:DNA-binding transcription factor activity"/>
    <property type="evidence" value="ECO:0007669"/>
    <property type="project" value="InterPro"/>
</dbReference>
<dbReference type="Gene3D" id="3.40.50.2300">
    <property type="match status" value="2"/>
</dbReference>
<evidence type="ECO:0000313" key="7">
    <source>
        <dbReference type="Proteomes" id="UP000261257"/>
    </source>
</evidence>
<organism evidence="6 7">
    <name type="scientific">Hungatella hathewayi</name>
    <dbReference type="NCBI Taxonomy" id="154046"/>
    <lineage>
        <taxon>Bacteria</taxon>
        <taxon>Bacillati</taxon>
        <taxon>Bacillota</taxon>
        <taxon>Clostridia</taxon>
        <taxon>Lachnospirales</taxon>
        <taxon>Lachnospiraceae</taxon>
        <taxon>Hungatella</taxon>
    </lineage>
</organism>
<evidence type="ECO:0000256" key="4">
    <source>
        <dbReference type="ARBA" id="ARBA00023163"/>
    </source>
</evidence>
<dbReference type="InterPro" id="IPR000524">
    <property type="entry name" value="Tscrpt_reg_HTH_GntR"/>
</dbReference>
<name>A0A3E4U523_9FIRM</name>
<dbReference type="Pfam" id="PF13407">
    <property type="entry name" value="Peripla_BP_4"/>
    <property type="match status" value="1"/>
</dbReference>
<evidence type="ECO:0000256" key="1">
    <source>
        <dbReference type="ARBA" id="ARBA00022491"/>
    </source>
</evidence>
<dbReference type="SUPFAM" id="SSF46785">
    <property type="entry name" value="Winged helix' DNA-binding domain"/>
    <property type="match status" value="1"/>
</dbReference>
<evidence type="ECO:0000256" key="2">
    <source>
        <dbReference type="ARBA" id="ARBA00023015"/>
    </source>
</evidence>
<reference evidence="6 7" key="1">
    <citation type="submission" date="2018-08" db="EMBL/GenBank/DDBJ databases">
        <title>A genome reference for cultivated species of the human gut microbiota.</title>
        <authorList>
            <person name="Zou Y."/>
            <person name="Xue W."/>
            <person name="Luo G."/>
        </authorList>
    </citation>
    <scope>NUCLEOTIDE SEQUENCE [LARGE SCALE GENOMIC DNA]</scope>
    <source>
        <strain evidence="6 7">TF05-11AC</strain>
    </source>
</reference>
<dbReference type="InterPro" id="IPR028082">
    <property type="entry name" value="Peripla_BP_I"/>
</dbReference>
<dbReference type="InterPro" id="IPR025997">
    <property type="entry name" value="SBP_2_dom"/>
</dbReference>